<evidence type="ECO:0000313" key="3">
    <source>
        <dbReference type="Proteomes" id="UP000004705"/>
    </source>
</evidence>
<dbReference type="PANTHER" id="PTHR43316">
    <property type="entry name" value="HYDROLASE, HALOACID DELAHOGENASE-RELATED"/>
    <property type="match status" value="1"/>
</dbReference>
<keyword evidence="3" id="KW-1185">Reference proteome</keyword>
<dbReference type="Gene3D" id="1.10.150.240">
    <property type="entry name" value="Putative phosphatase, domain 2"/>
    <property type="match status" value="1"/>
</dbReference>
<name>H8GCT8_9PSEU</name>
<dbReference type="SFLD" id="SFLDG01129">
    <property type="entry name" value="C1.5:_HAD__Beta-PGM__Phosphata"/>
    <property type="match status" value="1"/>
</dbReference>
<accession>H8GCT8</accession>
<dbReference type="HOGENOM" id="CLU_074041_0_0_11"/>
<reference evidence="2 3" key="1">
    <citation type="journal article" date="2012" name="Stand. Genomic Sci.">
        <title>Genome sequence of the soil bacterium Saccharomonospora azurea type strain (NA-128(T)).</title>
        <authorList>
            <person name="Klenk H.P."/>
            <person name="Held B."/>
            <person name="Lucas S."/>
            <person name="Lapidus A."/>
            <person name="Copeland A."/>
            <person name="Hammon N."/>
            <person name="Pitluck S."/>
            <person name="Goodwin L.A."/>
            <person name="Han C."/>
            <person name="Tapia R."/>
            <person name="Brambilla E.M."/>
            <person name="Potter G."/>
            <person name="Land M."/>
            <person name="Ivanova N."/>
            <person name="Rohde M."/>
            <person name="Goker M."/>
            <person name="Detter J.C."/>
            <person name="Kyrpides N.C."/>
            <person name="Woyke T."/>
        </authorList>
    </citation>
    <scope>NUCLEOTIDE SEQUENCE [LARGE SCALE GENOMIC DNA]</scope>
    <source>
        <strain evidence="2 3">NA-128</strain>
    </source>
</reference>
<sequence length="230" mass="25563">MSSPCSALLFDADDTLWECNVVFERASDDFCGWQERPGLDAAAIRRLLGEVERANSARYGYGAAVFLRSLGDCLERIHGRAATPGEGEHLRRLAEAVLDCRIESIPEVSETLEALGQRYPLVLVTKGDTDDQWRKLDVSGLRPHFHAVHVVPEKETGTYTRIVERHELDPATTWMVGNSPSSDILPALAAGLGAVYVPNDNTWVLEHAELDLAVDRLLTVERFGRLLDHF</sequence>
<evidence type="ECO:0000256" key="1">
    <source>
        <dbReference type="ARBA" id="ARBA00022801"/>
    </source>
</evidence>
<dbReference type="SUPFAM" id="SSF56784">
    <property type="entry name" value="HAD-like"/>
    <property type="match status" value="1"/>
</dbReference>
<dbReference type="AlphaFoldDB" id="H8GCT8"/>
<dbReference type="Pfam" id="PF00702">
    <property type="entry name" value="Hydrolase"/>
    <property type="match status" value="1"/>
</dbReference>
<organism evidence="2 3">
    <name type="scientific">Saccharomonospora azurea NA-128</name>
    <dbReference type="NCBI Taxonomy" id="882081"/>
    <lineage>
        <taxon>Bacteria</taxon>
        <taxon>Bacillati</taxon>
        <taxon>Actinomycetota</taxon>
        <taxon>Actinomycetes</taxon>
        <taxon>Pseudonocardiales</taxon>
        <taxon>Pseudonocardiaceae</taxon>
        <taxon>Saccharomonospora</taxon>
    </lineage>
</organism>
<protein>
    <submittedName>
        <fullName evidence="2">HAD superfamily hydrolase</fullName>
    </submittedName>
</protein>
<dbReference type="Proteomes" id="UP000004705">
    <property type="component" value="Chromosome"/>
</dbReference>
<dbReference type="InterPro" id="IPR036412">
    <property type="entry name" value="HAD-like_sf"/>
</dbReference>
<dbReference type="GO" id="GO:0016787">
    <property type="term" value="F:hydrolase activity"/>
    <property type="evidence" value="ECO:0007669"/>
    <property type="project" value="UniProtKB-KW"/>
</dbReference>
<dbReference type="InterPro" id="IPR023214">
    <property type="entry name" value="HAD_sf"/>
</dbReference>
<dbReference type="SFLD" id="SFLDS00003">
    <property type="entry name" value="Haloacid_Dehalogenase"/>
    <property type="match status" value="1"/>
</dbReference>
<dbReference type="PANTHER" id="PTHR43316:SF8">
    <property type="entry name" value="HAD FAMILY HYDROLASE"/>
    <property type="match status" value="1"/>
</dbReference>
<dbReference type="InterPro" id="IPR023198">
    <property type="entry name" value="PGP-like_dom2"/>
</dbReference>
<keyword evidence="1 2" id="KW-0378">Hydrolase</keyword>
<dbReference type="EMBL" id="CM001466">
    <property type="protein sequence ID" value="EHY87774.1"/>
    <property type="molecule type" value="Genomic_DNA"/>
</dbReference>
<dbReference type="OrthoDB" id="3680851at2"/>
<evidence type="ECO:0000313" key="2">
    <source>
        <dbReference type="EMBL" id="EHY87774.1"/>
    </source>
</evidence>
<dbReference type="InterPro" id="IPR051540">
    <property type="entry name" value="S-2-haloacid_dehalogenase"/>
</dbReference>
<gene>
    <name evidence="2" type="ORF">SacazDRAFT_00827</name>
</gene>
<proteinExistence type="predicted"/>
<dbReference type="RefSeq" id="WP_005438920.1">
    <property type="nucleotide sequence ID" value="NZ_CM001466.1"/>
</dbReference>
<dbReference type="Gene3D" id="3.40.50.1000">
    <property type="entry name" value="HAD superfamily/HAD-like"/>
    <property type="match status" value="1"/>
</dbReference>